<evidence type="ECO:0000313" key="1">
    <source>
        <dbReference type="EMBL" id="CAB4184465.1"/>
    </source>
</evidence>
<organism evidence="1">
    <name type="scientific">uncultured Caudovirales phage</name>
    <dbReference type="NCBI Taxonomy" id="2100421"/>
    <lineage>
        <taxon>Viruses</taxon>
        <taxon>Duplodnaviria</taxon>
        <taxon>Heunggongvirae</taxon>
        <taxon>Uroviricota</taxon>
        <taxon>Caudoviricetes</taxon>
        <taxon>Peduoviridae</taxon>
        <taxon>Maltschvirus</taxon>
        <taxon>Maltschvirus maltsch</taxon>
    </lineage>
</organism>
<gene>
    <name evidence="1" type="ORF">UFOVP1124_11</name>
</gene>
<protein>
    <submittedName>
        <fullName evidence="1">Uncharacterized protein</fullName>
    </submittedName>
</protein>
<proteinExistence type="predicted"/>
<name>A0A6J5QUG1_9CAUD</name>
<dbReference type="EMBL" id="LR797064">
    <property type="protein sequence ID" value="CAB4184465.1"/>
    <property type="molecule type" value="Genomic_DNA"/>
</dbReference>
<reference evidence="1" key="1">
    <citation type="submission" date="2020-05" db="EMBL/GenBank/DDBJ databases">
        <authorList>
            <person name="Chiriac C."/>
            <person name="Salcher M."/>
            <person name="Ghai R."/>
            <person name="Kavagutti S V."/>
        </authorList>
    </citation>
    <scope>NUCLEOTIDE SEQUENCE</scope>
</reference>
<sequence>MAVIWTHYKPDQASGSGKWRESHVLEETWEVRVDIPPPGTTVMQILTAPGVAYGAAHPSFTSLKAMEWSYAAADSVGMLWHVTIKYYVPIVEVNPSNGLPLDVWSAKGTNQMYPFFKDKDGAVLTNSAGDPLEGMEREICFLGWSLTRSYASLADVWSQTKLVNNRTNSDVWPTTPSYGAADTWKASVSSVSKKVMVTQSGAVQAAARYWEVAYEIDYKEDTWHCKPWDMGFNQRVGSGGTPSGSGTGRATILGYDGKPARQPVALSGGVALPPGSTPVALDFNPYSAVSFVSYFGEPF</sequence>
<accession>A0A6J5QUG1</accession>